<dbReference type="OrthoDB" id="1431247at2759"/>
<keyword evidence="7" id="KW-1185">Reference proteome</keyword>
<organism evidence="6">
    <name type="scientific">Oppiella nova</name>
    <dbReference type="NCBI Taxonomy" id="334625"/>
    <lineage>
        <taxon>Eukaryota</taxon>
        <taxon>Metazoa</taxon>
        <taxon>Ecdysozoa</taxon>
        <taxon>Arthropoda</taxon>
        <taxon>Chelicerata</taxon>
        <taxon>Arachnida</taxon>
        <taxon>Acari</taxon>
        <taxon>Acariformes</taxon>
        <taxon>Sarcoptiformes</taxon>
        <taxon>Oribatida</taxon>
        <taxon>Brachypylina</taxon>
        <taxon>Oppioidea</taxon>
        <taxon>Oppiidae</taxon>
        <taxon>Oppiella</taxon>
    </lineage>
</organism>
<evidence type="ECO:0000256" key="2">
    <source>
        <dbReference type="PROSITE-ProRule" id="PRU00285"/>
    </source>
</evidence>
<dbReference type="EMBL" id="OC917470">
    <property type="protein sequence ID" value="CAD7647170.1"/>
    <property type="molecule type" value="Genomic_DNA"/>
</dbReference>
<dbReference type="CDD" id="cd06526">
    <property type="entry name" value="metazoan_ACD"/>
    <property type="match status" value="1"/>
</dbReference>
<dbReference type="AlphaFoldDB" id="A0A7R9LSL7"/>
<dbReference type="GO" id="GO:0009408">
    <property type="term" value="P:response to heat"/>
    <property type="evidence" value="ECO:0007669"/>
    <property type="project" value="TreeGrafter"/>
</dbReference>
<dbReference type="Gene3D" id="2.60.40.790">
    <property type="match status" value="1"/>
</dbReference>
<dbReference type="InterPro" id="IPR008978">
    <property type="entry name" value="HSP20-like_chaperone"/>
</dbReference>
<dbReference type="PANTHER" id="PTHR45640:SF13">
    <property type="entry name" value="HEAT SHOCK PROTEIN 22-RELATED"/>
    <property type="match status" value="1"/>
</dbReference>
<evidence type="ECO:0000313" key="7">
    <source>
        <dbReference type="Proteomes" id="UP000728032"/>
    </source>
</evidence>
<evidence type="ECO:0000256" key="1">
    <source>
        <dbReference type="ARBA" id="ARBA00023016"/>
    </source>
</evidence>
<evidence type="ECO:0000259" key="5">
    <source>
        <dbReference type="PROSITE" id="PS01031"/>
    </source>
</evidence>
<keyword evidence="4" id="KW-0732">Signal</keyword>
<accession>A0A7R9LSL7</accession>
<sequence length="249" mass="27502">MVWLMLPLGSAVGLWLGSALSGDEDEPEYDYGYHDCADRCYGATDRCHNCYDRGPTPTSRAFSVRVDCRHFRPQEVRVSCAENNVVVHCQHREEQDAHGWVEREFKRRYELPDNCPPDTVVATLDRKGMLLIEAGSERPTQAANERQIPVNVLAPIGSVWRAPLHAMEFLNRTGMSAEATLTLGLCVANQESASFPVVGTGGLGSNSTGLGRMLASLPNSFALIRNPSPYRSLRCQTHQKSSAAFVKHV</sequence>
<dbReference type="SUPFAM" id="SSF49764">
    <property type="entry name" value="HSP20-like chaperones"/>
    <property type="match status" value="1"/>
</dbReference>
<dbReference type="GO" id="GO:0042026">
    <property type="term" value="P:protein refolding"/>
    <property type="evidence" value="ECO:0007669"/>
    <property type="project" value="TreeGrafter"/>
</dbReference>
<dbReference type="InterPro" id="IPR002068">
    <property type="entry name" value="A-crystallin/Hsp20_dom"/>
</dbReference>
<dbReference type="GO" id="GO:0005634">
    <property type="term" value="C:nucleus"/>
    <property type="evidence" value="ECO:0007669"/>
    <property type="project" value="TreeGrafter"/>
</dbReference>
<dbReference type="GO" id="GO:0051082">
    <property type="term" value="F:unfolded protein binding"/>
    <property type="evidence" value="ECO:0007669"/>
    <property type="project" value="TreeGrafter"/>
</dbReference>
<evidence type="ECO:0000256" key="3">
    <source>
        <dbReference type="RuleBase" id="RU003616"/>
    </source>
</evidence>
<reference evidence="6" key="1">
    <citation type="submission" date="2020-11" db="EMBL/GenBank/DDBJ databases">
        <authorList>
            <person name="Tran Van P."/>
        </authorList>
    </citation>
    <scope>NUCLEOTIDE SEQUENCE</scope>
</reference>
<dbReference type="PANTHER" id="PTHR45640">
    <property type="entry name" value="HEAT SHOCK PROTEIN HSP-12.2-RELATED"/>
    <property type="match status" value="1"/>
</dbReference>
<name>A0A7R9LSL7_9ACAR</name>
<dbReference type="PROSITE" id="PS01031">
    <property type="entry name" value="SHSP"/>
    <property type="match status" value="1"/>
</dbReference>
<feature type="signal peptide" evidence="4">
    <location>
        <begin position="1"/>
        <end position="19"/>
    </location>
</feature>
<dbReference type="PRINTS" id="PR00299">
    <property type="entry name" value="ACRYSTALLIN"/>
</dbReference>
<dbReference type="GO" id="GO:0005737">
    <property type="term" value="C:cytoplasm"/>
    <property type="evidence" value="ECO:0007669"/>
    <property type="project" value="TreeGrafter"/>
</dbReference>
<dbReference type="InterPro" id="IPR001436">
    <property type="entry name" value="Alpha-crystallin/sHSP_animal"/>
</dbReference>
<protein>
    <recommendedName>
        <fullName evidence="5">SHSP domain-containing protein</fullName>
    </recommendedName>
</protein>
<dbReference type="EMBL" id="CAJPVJ010002645">
    <property type="protein sequence ID" value="CAG2166599.1"/>
    <property type="molecule type" value="Genomic_DNA"/>
</dbReference>
<keyword evidence="1" id="KW-0346">Stress response</keyword>
<dbReference type="Pfam" id="PF00011">
    <property type="entry name" value="HSP20"/>
    <property type="match status" value="1"/>
</dbReference>
<evidence type="ECO:0000313" key="6">
    <source>
        <dbReference type="EMBL" id="CAD7647170.1"/>
    </source>
</evidence>
<comment type="similarity">
    <text evidence="2 3">Belongs to the small heat shock protein (HSP20) family.</text>
</comment>
<proteinExistence type="inferred from homology"/>
<feature type="chain" id="PRO_5035592178" description="SHSP domain-containing protein" evidence="4">
    <location>
        <begin position="20"/>
        <end position="249"/>
    </location>
</feature>
<feature type="domain" description="SHSP" evidence="5">
    <location>
        <begin position="42"/>
        <end position="151"/>
    </location>
</feature>
<evidence type="ECO:0000256" key="4">
    <source>
        <dbReference type="SAM" id="SignalP"/>
    </source>
</evidence>
<dbReference type="Proteomes" id="UP000728032">
    <property type="component" value="Unassembled WGS sequence"/>
</dbReference>
<gene>
    <name evidence="6" type="ORF">ONB1V03_LOCUS6114</name>
</gene>